<reference evidence="3" key="1">
    <citation type="journal article" date="2017" name="Genome Biol.">
        <title>Comparative genomics reveals high biological diversity and specific adaptations in the industrially and medically important fungal genus Aspergillus.</title>
        <authorList>
            <person name="de Vries R.P."/>
            <person name="Riley R."/>
            <person name="Wiebenga A."/>
            <person name="Aguilar-Osorio G."/>
            <person name="Amillis S."/>
            <person name="Uchima C.A."/>
            <person name="Anderluh G."/>
            <person name="Asadollahi M."/>
            <person name="Askin M."/>
            <person name="Barry K."/>
            <person name="Battaglia E."/>
            <person name="Bayram O."/>
            <person name="Benocci T."/>
            <person name="Braus-Stromeyer S.A."/>
            <person name="Caldana C."/>
            <person name="Canovas D."/>
            <person name="Cerqueira G.C."/>
            <person name="Chen F."/>
            <person name="Chen W."/>
            <person name="Choi C."/>
            <person name="Clum A."/>
            <person name="Dos Santos R.A."/>
            <person name="Damasio A.R."/>
            <person name="Diallinas G."/>
            <person name="Emri T."/>
            <person name="Fekete E."/>
            <person name="Flipphi M."/>
            <person name="Freyberg S."/>
            <person name="Gallo A."/>
            <person name="Gournas C."/>
            <person name="Habgood R."/>
            <person name="Hainaut M."/>
            <person name="Harispe M.L."/>
            <person name="Henrissat B."/>
            <person name="Hilden K.S."/>
            <person name="Hope R."/>
            <person name="Hossain A."/>
            <person name="Karabika E."/>
            <person name="Karaffa L."/>
            <person name="Karanyi Z."/>
            <person name="Krasevec N."/>
            <person name="Kuo A."/>
            <person name="Kusch H."/>
            <person name="LaButti K."/>
            <person name="Lagendijk E.L."/>
            <person name="Lapidus A."/>
            <person name="Levasseur A."/>
            <person name="Lindquist E."/>
            <person name="Lipzen A."/>
            <person name="Logrieco A.F."/>
            <person name="MacCabe A."/>
            <person name="Maekelae M.R."/>
            <person name="Malavazi I."/>
            <person name="Melin P."/>
            <person name="Meyer V."/>
            <person name="Mielnichuk N."/>
            <person name="Miskei M."/>
            <person name="Molnar A.P."/>
            <person name="Mule G."/>
            <person name="Ngan C.Y."/>
            <person name="Orejas M."/>
            <person name="Orosz E."/>
            <person name="Ouedraogo J.P."/>
            <person name="Overkamp K.M."/>
            <person name="Park H.-S."/>
            <person name="Perrone G."/>
            <person name="Piumi F."/>
            <person name="Punt P.J."/>
            <person name="Ram A.F."/>
            <person name="Ramon A."/>
            <person name="Rauscher S."/>
            <person name="Record E."/>
            <person name="Riano-Pachon D.M."/>
            <person name="Robert V."/>
            <person name="Roehrig J."/>
            <person name="Ruller R."/>
            <person name="Salamov A."/>
            <person name="Salih N.S."/>
            <person name="Samson R.A."/>
            <person name="Sandor E."/>
            <person name="Sanguinetti M."/>
            <person name="Schuetze T."/>
            <person name="Sepcic K."/>
            <person name="Shelest E."/>
            <person name="Sherlock G."/>
            <person name="Sophianopoulou V."/>
            <person name="Squina F.M."/>
            <person name="Sun H."/>
            <person name="Susca A."/>
            <person name="Todd R.B."/>
            <person name="Tsang A."/>
            <person name="Unkles S.E."/>
            <person name="van de Wiele N."/>
            <person name="van Rossen-Uffink D."/>
            <person name="Oliveira J.V."/>
            <person name="Vesth T.C."/>
            <person name="Visser J."/>
            <person name="Yu J.-H."/>
            <person name="Zhou M."/>
            <person name="Andersen M.R."/>
            <person name="Archer D.B."/>
            <person name="Baker S.E."/>
            <person name="Benoit I."/>
            <person name="Brakhage A.A."/>
            <person name="Braus G.H."/>
            <person name="Fischer R."/>
            <person name="Frisvad J.C."/>
            <person name="Goldman G.H."/>
            <person name="Houbraken J."/>
            <person name="Oakley B."/>
            <person name="Pocsi I."/>
            <person name="Scazzocchio C."/>
            <person name="Seiboth B."/>
            <person name="vanKuyk P.A."/>
            <person name="Wortman J."/>
            <person name="Dyer P.S."/>
            <person name="Grigoriev I.V."/>
        </authorList>
    </citation>
    <scope>NUCLEOTIDE SEQUENCE [LARGE SCALE GENOMIC DNA]</scope>
    <source>
        <strain evidence="3">CBS 516.65</strain>
    </source>
</reference>
<dbReference type="Proteomes" id="UP000184300">
    <property type="component" value="Unassembled WGS sequence"/>
</dbReference>
<evidence type="ECO:0000313" key="3">
    <source>
        <dbReference type="Proteomes" id="UP000184300"/>
    </source>
</evidence>
<dbReference type="VEuPathDB" id="FungiDB:ASPGLDRAFT_32541"/>
<accession>A0A1L9VW10</accession>
<sequence length="281" mass="31960">MASKDTLPATENRNHVKGILDSLPSGTQTHRYQGKRKLLDVVRRQEALLVNDRDGTQSQYLIVSHIDEHTLLSEILCENQDHLELDIIIHYFKEFSVMENTLLLKMGLSPVHESLHRNLYDIVRDKLDPMGLKRDVLSTGSTEITLRSRRKRPDTGMQPRRLPKNRNKGWPSLIMEVGYSRSRTKTDNDAKSWICQTDGKIKIGLAITANRNAPEFTIRKWVGEEGSNGIEAHLGQEVKISKNKGSSQVRVTGGPFVIEFERLVLRAKDEEKSPPGGRYQN</sequence>
<proteinExistence type="predicted"/>
<name>A0A1L9VW10_ASPGL</name>
<gene>
    <name evidence="2" type="ORF">ASPGLDRAFT_32541</name>
</gene>
<feature type="region of interest" description="Disordered" evidence="1">
    <location>
        <begin position="1"/>
        <end position="29"/>
    </location>
</feature>
<evidence type="ECO:0000256" key="1">
    <source>
        <dbReference type="SAM" id="MobiDB-lite"/>
    </source>
</evidence>
<dbReference type="GeneID" id="34460450"/>
<dbReference type="AlphaFoldDB" id="A0A1L9VW10"/>
<keyword evidence="3" id="KW-1185">Reference proteome</keyword>
<protein>
    <submittedName>
        <fullName evidence="2">Uncharacterized protein</fullName>
    </submittedName>
</protein>
<dbReference type="STRING" id="1160497.A0A1L9VW10"/>
<organism evidence="2 3">
    <name type="scientific">Aspergillus glaucus CBS 516.65</name>
    <dbReference type="NCBI Taxonomy" id="1160497"/>
    <lineage>
        <taxon>Eukaryota</taxon>
        <taxon>Fungi</taxon>
        <taxon>Dikarya</taxon>
        <taxon>Ascomycota</taxon>
        <taxon>Pezizomycotina</taxon>
        <taxon>Eurotiomycetes</taxon>
        <taxon>Eurotiomycetidae</taxon>
        <taxon>Eurotiales</taxon>
        <taxon>Aspergillaceae</taxon>
        <taxon>Aspergillus</taxon>
        <taxon>Aspergillus subgen. Aspergillus</taxon>
    </lineage>
</organism>
<dbReference type="RefSeq" id="XP_022404768.1">
    <property type="nucleotide sequence ID" value="XM_022544189.1"/>
</dbReference>
<dbReference type="EMBL" id="KV878890">
    <property type="protein sequence ID" value="OJJ88085.1"/>
    <property type="molecule type" value="Genomic_DNA"/>
</dbReference>
<dbReference type="OrthoDB" id="76567at2759"/>
<evidence type="ECO:0000313" key="2">
    <source>
        <dbReference type="EMBL" id="OJJ88085.1"/>
    </source>
</evidence>
<feature type="region of interest" description="Disordered" evidence="1">
    <location>
        <begin position="148"/>
        <end position="169"/>
    </location>
</feature>